<evidence type="ECO:0000313" key="6">
    <source>
        <dbReference type="Proteomes" id="UP000677457"/>
    </source>
</evidence>
<sequence>MSVVHPGYAPPSGPDRPPSRSRVRRWLLAATAAWAVLLAALAWWSARTDEPTVREQRTIGQAAPVVDDAVGRLVAALDDTAWAMTPSRVEQGCRVTPFSAGTELTRGIDVLVAEGGERDLLARVADSLPERWRAGVRVSSDGPLLRADAGEFVLVEGESASPGRVRFTVLTGCRPTDVEFAGPLPENPPESALRAALQALGRPVPERSDEVVAPCPGGAKAWTQRVAAGAGPAPLSALAPLAAGAVMIDTPEAYAYRLGSGLVVADATGDQLHLAFSTGCAD</sequence>
<dbReference type="EMBL" id="BOQM01000006">
    <property type="protein sequence ID" value="GIM82603.1"/>
    <property type="molecule type" value="Genomic_DNA"/>
</dbReference>
<evidence type="ECO:0000313" key="5">
    <source>
        <dbReference type="Proteomes" id="UP000315983"/>
    </source>
</evidence>
<feature type="region of interest" description="Disordered" evidence="1">
    <location>
        <begin position="1"/>
        <end position="20"/>
    </location>
</feature>
<gene>
    <name evidence="4" type="ORF">FB564_0885</name>
    <name evidence="3" type="ORF">Sar04_08060</name>
</gene>
<dbReference type="AlphaFoldDB" id="A0A542XJ20"/>
<dbReference type="GeneID" id="93770214"/>
<dbReference type="RefSeq" id="WP_142116128.1">
    <property type="nucleotide sequence ID" value="NZ_BOQM01000006.1"/>
</dbReference>
<evidence type="ECO:0000256" key="2">
    <source>
        <dbReference type="SAM" id="Phobius"/>
    </source>
</evidence>
<evidence type="ECO:0000256" key="1">
    <source>
        <dbReference type="SAM" id="MobiDB-lite"/>
    </source>
</evidence>
<keyword evidence="2" id="KW-0812">Transmembrane</keyword>
<keyword evidence="2" id="KW-0472">Membrane</keyword>
<name>A0A542XJ20_SALAC</name>
<proteinExistence type="predicted"/>
<dbReference type="Proteomes" id="UP000677457">
    <property type="component" value="Unassembled WGS sequence"/>
</dbReference>
<feature type="transmembrane region" description="Helical" evidence="2">
    <location>
        <begin position="26"/>
        <end position="46"/>
    </location>
</feature>
<evidence type="ECO:0000313" key="3">
    <source>
        <dbReference type="EMBL" id="GIM82603.1"/>
    </source>
</evidence>
<reference evidence="3 6" key="2">
    <citation type="submission" date="2021-03" db="EMBL/GenBank/DDBJ databases">
        <title>Whole genome shotgun sequence of Salinispora arenicola NBRC 105043.</title>
        <authorList>
            <person name="Komaki H."/>
            <person name="Tamura T."/>
        </authorList>
    </citation>
    <scope>NUCLEOTIDE SEQUENCE [LARGE SCALE GENOMIC DNA]</scope>
    <source>
        <strain evidence="3 6">NBRC 105043</strain>
    </source>
</reference>
<comment type="caution">
    <text evidence="4">The sequence shown here is derived from an EMBL/GenBank/DDBJ whole genome shotgun (WGS) entry which is preliminary data.</text>
</comment>
<protein>
    <submittedName>
        <fullName evidence="4">Uncharacterized protein</fullName>
    </submittedName>
</protein>
<evidence type="ECO:0000313" key="4">
    <source>
        <dbReference type="EMBL" id="TQL35817.1"/>
    </source>
</evidence>
<reference evidence="4 5" key="1">
    <citation type="submission" date="2019-06" db="EMBL/GenBank/DDBJ databases">
        <title>Sequencing the genomes of 1000 actinobacteria strains.</title>
        <authorList>
            <person name="Klenk H.-P."/>
        </authorList>
    </citation>
    <scope>NUCLEOTIDE SEQUENCE [LARGE SCALE GENOMIC DNA]</scope>
    <source>
        <strain evidence="4 5">DSM 44819</strain>
    </source>
</reference>
<keyword evidence="6" id="KW-1185">Reference proteome</keyword>
<accession>A0A542XJ20</accession>
<keyword evidence="2" id="KW-1133">Transmembrane helix</keyword>
<organism evidence="4 5">
    <name type="scientific">Salinispora arenicola</name>
    <dbReference type="NCBI Taxonomy" id="168697"/>
    <lineage>
        <taxon>Bacteria</taxon>
        <taxon>Bacillati</taxon>
        <taxon>Actinomycetota</taxon>
        <taxon>Actinomycetes</taxon>
        <taxon>Micromonosporales</taxon>
        <taxon>Micromonosporaceae</taxon>
        <taxon>Salinispora</taxon>
    </lineage>
</organism>
<dbReference type="EMBL" id="VFOL01000001">
    <property type="protein sequence ID" value="TQL35817.1"/>
    <property type="molecule type" value="Genomic_DNA"/>
</dbReference>
<dbReference type="Proteomes" id="UP000315983">
    <property type="component" value="Unassembled WGS sequence"/>
</dbReference>